<feature type="transmembrane region" description="Helical" evidence="5">
    <location>
        <begin position="117"/>
        <end position="139"/>
    </location>
</feature>
<gene>
    <name evidence="6" type="ORF">H1164_12660</name>
</gene>
<dbReference type="PANTHER" id="PTHR37306:SF1">
    <property type="entry name" value="COLICIN V PRODUCTION PROTEIN"/>
    <property type="match status" value="1"/>
</dbReference>
<dbReference type="EMBL" id="JACEIP010000020">
    <property type="protein sequence ID" value="MBA4543741.1"/>
    <property type="molecule type" value="Genomic_DNA"/>
</dbReference>
<evidence type="ECO:0000256" key="4">
    <source>
        <dbReference type="ARBA" id="ARBA00023136"/>
    </source>
</evidence>
<dbReference type="AlphaFoldDB" id="A0A7W1XBR5"/>
<dbReference type="OrthoDB" id="1809613at2"/>
<feature type="transmembrane region" description="Helical" evidence="5">
    <location>
        <begin position="76"/>
        <end position="97"/>
    </location>
</feature>
<name>A0A7W1XBR5_9BACL</name>
<evidence type="ECO:0000313" key="7">
    <source>
        <dbReference type="Proteomes" id="UP000530514"/>
    </source>
</evidence>
<dbReference type="GO" id="GO:0009403">
    <property type="term" value="P:toxin biosynthetic process"/>
    <property type="evidence" value="ECO:0007669"/>
    <property type="project" value="InterPro"/>
</dbReference>
<keyword evidence="3 5" id="KW-1133">Transmembrane helix</keyword>
<reference evidence="6 7" key="1">
    <citation type="submission" date="2020-07" db="EMBL/GenBank/DDBJ databases">
        <authorList>
            <person name="Feng H."/>
        </authorList>
    </citation>
    <scope>NUCLEOTIDE SEQUENCE [LARGE SCALE GENOMIC DNA]</scope>
    <source>
        <strain evidence="7">s-11</strain>
    </source>
</reference>
<keyword evidence="7" id="KW-1185">Reference proteome</keyword>
<dbReference type="Pfam" id="PF02674">
    <property type="entry name" value="Colicin_V"/>
    <property type="match status" value="1"/>
</dbReference>
<dbReference type="InterPro" id="IPR003825">
    <property type="entry name" value="Colicin-V_CvpA"/>
</dbReference>
<evidence type="ECO:0000256" key="5">
    <source>
        <dbReference type="SAM" id="Phobius"/>
    </source>
</evidence>
<sequence>MNLFDWILILLLIGALFQGYQRGLVLQLASLITYFASLWVAYKFTDELAPELSKLWQMPDSVHNGWLSLLPMEKMIYSAMAFFLLFVGTKFVLSIAVSVINQVAKLPVLSLFNRSGGVLFAFVKTFVVIVVVVNILHVLPWAPGQNAVKSSALAQTCLKITPDLTKEVQNLLHGSHQT</sequence>
<evidence type="ECO:0000256" key="2">
    <source>
        <dbReference type="ARBA" id="ARBA00022692"/>
    </source>
</evidence>
<proteinExistence type="predicted"/>
<dbReference type="PANTHER" id="PTHR37306">
    <property type="entry name" value="COLICIN V PRODUCTION PROTEIN"/>
    <property type="match status" value="1"/>
</dbReference>
<evidence type="ECO:0000256" key="1">
    <source>
        <dbReference type="ARBA" id="ARBA00004141"/>
    </source>
</evidence>
<accession>A0A7W1XBR5</accession>
<comment type="caution">
    <text evidence="6">The sequence shown here is derived from an EMBL/GenBank/DDBJ whole genome shotgun (WGS) entry which is preliminary data.</text>
</comment>
<keyword evidence="4 5" id="KW-0472">Membrane</keyword>
<dbReference type="Proteomes" id="UP000530514">
    <property type="component" value="Unassembled WGS sequence"/>
</dbReference>
<protein>
    <submittedName>
        <fullName evidence="6">CvpA family protein</fullName>
    </submittedName>
</protein>
<evidence type="ECO:0000256" key="3">
    <source>
        <dbReference type="ARBA" id="ARBA00022989"/>
    </source>
</evidence>
<keyword evidence="2 5" id="KW-0812">Transmembrane</keyword>
<comment type="subcellular location">
    <subcellularLocation>
        <location evidence="1">Membrane</location>
        <topology evidence="1">Multi-pass membrane protein</topology>
    </subcellularLocation>
</comment>
<organism evidence="6 7">
    <name type="scientific">Thermoactinomyces daqus</name>
    <dbReference type="NCBI Taxonomy" id="1329516"/>
    <lineage>
        <taxon>Bacteria</taxon>
        <taxon>Bacillati</taxon>
        <taxon>Bacillota</taxon>
        <taxon>Bacilli</taxon>
        <taxon>Bacillales</taxon>
        <taxon>Thermoactinomycetaceae</taxon>
        <taxon>Thermoactinomyces</taxon>
    </lineage>
</organism>
<dbReference type="GO" id="GO:0016020">
    <property type="term" value="C:membrane"/>
    <property type="evidence" value="ECO:0007669"/>
    <property type="project" value="UniProtKB-SubCell"/>
</dbReference>
<dbReference type="RefSeq" id="WP_033102091.1">
    <property type="nucleotide sequence ID" value="NZ_JACEIP010000020.1"/>
</dbReference>
<evidence type="ECO:0000313" key="6">
    <source>
        <dbReference type="EMBL" id="MBA4543741.1"/>
    </source>
</evidence>